<accession>A0A8S5RJ59</accession>
<name>A0A8S5RJ59_9VIRU</name>
<sequence length="88" mass="10573">MGYANYVFERLEYDNLDYKDIMCVRFPNWNQCSMKLGDVGYVSLRYVEEGIDRWYDGKDFVPYKDSNIIFLKFIHEKPIIEDGQILLD</sequence>
<evidence type="ECO:0000313" key="1">
    <source>
        <dbReference type="EMBL" id="DAE31077.1"/>
    </source>
</evidence>
<organism evidence="1">
    <name type="scientific">virus sp. ctML55</name>
    <dbReference type="NCBI Taxonomy" id="2827627"/>
    <lineage>
        <taxon>Viruses</taxon>
    </lineage>
</organism>
<dbReference type="EMBL" id="BK059105">
    <property type="protein sequence ID" value="DAE31077.1"/>
    <property type="molecule type" value="Genomic_DNA"/>
</dbReference>
<reference evidence="1" key="1">
    <citation type="journal article" date="2021" name="Proc. Natl. Acad. Sci. U.S.A.">
        <title>A Catalog of Tens of Thousands of Viruses from Human Metagenomes Reveals Hidden Associations with Chronic Diseases.</title>
        <authorList>
            <person name="Tisza M.J."/>
            <person name="Buck C.B."/>
        </authorList>
    </citation>
    <scope>NUCLEOTIDE SEQUENCE</scope>
    <source>
        <strain evidence="1">CtML55</strain>
    </source>
</reference>
<protein>
    <submittedName>
        <fullName evidence="1">Uncharacterized protein</fullName>
    </submittedName>
</protein>
<proteinExistence type="predicted"/>